<feature type="domain" description="HTH LytTR-type" evidence="1">
    <location>
        <begin position="140"/>
        <end position="243"/>
    </location>
</feature>
<evidence type="ECO:0000313" key="3">
    <source>
        <dbReference type="Proteomes" id="UP001500426"/>
    </source>
</evidence>
<dbReference type="SMART" id="SM00850">
    <property type="entry name" value="LytTR"/>
    <property type="match status" value="1"/>
</dbReference>
<dbReference type="InterPro" id="IPR046947">
    <property type="entry name" value="LytR-like"/>
</dbReference>
<dbReference type="PROSITE" id="PS50930">
    <property type="entry name" value="HTH_LYTTR"/>
    <property type="match status" value="1"/>
</dbReference>
<dbReference type="EMBL" id="BAABCS010000019">
    <property type="protein sequence ID" value="GAA4054059.1"/>
    <property type="molecule type" value="Genomic_DNA"/>
</dbReference>
<name>A0ABP7UVQ1_9FLAO</name>
<accession>A0ABP7UVQ1</accession>
<dbReference type="PANTHER" id="PTHR37299">
    <property type="entry name" value="TRANSCRIPTIONAL REGULATOR-RELATED"/>
    <property type="match status" value="1"/>
</dbReference>
<dbReference type="RefSeq" id="WP_345094257.1">
    <property type="nucleotide sequence ID" value="NZ_BAABCS010000019.1"/>
</dbReference>
<dbReference type="Gene3D" id="2.40.50.1020">
    <property type="entry name" value="LytTr DNA-binding domain"/>
    <property type="match status" value="1"/>
</dbReference>
<sequence>MKLDIIFFKTEKLLNDEIINFTNSFSNHTLNLKFANSLKELNSVYDVKKINILLLDTSTDYLDVISFLNDTQIIVSKIIILSKVKEQIFDFLKYNIFNFLVLPSSISEILSCLNKCINKINDEINLHELKIAETKFQKFIPINSTKKIELIRLDEIICFEADGRYTLIYLNNGVSKMASKNLGEFQKLLDPDIFCRIHHKFIINLNNLVNIIKSDGYYCEMKNNKNVPVSKRKLDDLNAALNIGKHLF</sequence>
<protein>
    <recommendedName>
        <fullName evidence="1">HTH LytTR-type domain-containing protein</fullName>
    </recommendedName>
</protein>
<gene>
    <name evidence="2" type="ORF">GCM10022388_20630</name>
</gene>
<evidence type="ECO:0000313" key="2">
    <source>
        <dbReference type="EMBL" id="GAA4054059.1"/>
    </source>
</evidence>
<dbReference type="PANTHER" id="PTHR37299:SF1">
    <property type="entry name" value="STAGE 0 SPORULATION PROTEIN A HOMOLOG"/>
    <property type="match status" value="1"/>
</dbReference>
<evidence type="ECO:0000259" key="1">
    <source>
        <dbReference type="PROSITE" id="PS50930"/>
    </source>
</evidence>
<comment type="caution">
    <text evidence="2">The sequence shown here is derived from an EMBL/GenBank/DDBJ whole genome shotgun (WGS) entry which is preliminary data.</text>
</comment>
<dbReference type="Proteomes" id="UP001500426">
    <property type="component" value="Unassembled WGS sequence"/>
</dbReference>
<dbReference type="InterPro" id="IPR007492">
    <property type="entry name" value="LytTR_DNA-bd_dom"/>
</dbReference>
<proteinExistence type="predicted"/>
<dbReference type="Pfam" id="PF04397">
    <property type="entry name" value="LytTR"/>
    <property type="match status" value="1"/>
</dbReference>
<reference evidence="3" key="1">
    <citation type="journal article" date="2019" name="Int. J. Syst. Evol. Microbiol.">
        <title>The Global Catalogue of Microorganisms (GCM) 10K type strain sequencing project: providing services to taxonomists for standard genome sequencing and annotation.</title>
        <authorList>
            <consortium name="The Broad Institute Genomics Platform"/>
            <consortium name="The Broad Institute Genome Sequencing Center for Infectious Disease"/>
            <person name="Wu L."/>
            <person name="Ma J."/>
        </authorList>
    </citation>
    <scope>NUCLEOTIDE SEQUENCE [LARGE SCALE GENOMIC DNA]</scope>
    <source>
        <strain evidence="3">JCM 17068</strain>
    </source>
</reference>
<keyword evidence="3" id="KW-1185">Reference proteome</keyword>
<organism evidence="2 3">
    <name type="scientific">Flavobacterium chungnamense</name>
    <dbReference type="NCBI Taxonomy" id="706182"/>
    <lineage>
        <taxon>Bacteria</taxon>
        <taxon>Pseudomonadati</taxon>
        <taxon>Bacteroidota</taxon>
        <taxon>Flavobacteriia</taxon>
        <taxon>Flavobacteriales</taxon>
        <taxon>Flavobacteriaceae</taxon>
        <taxon>Flavobacterium</taxon>
    </lineage>
</organism>